<dbReference type="PRINTS" id="PR00411">
    <property type="entry name" value="PNDRDTASEI"/>
</dbReference>
<evidence type="ECO:0000259" key="7">
    <source>
        <dbReference type="Pfam" id="PF02852"/>
    </source>
</evidence>
<evidence type="ECO:0000256" key="3">
    <source>
        <dbReference type="ARBA" id="ARBA00022827"/>
    </source>
</evidence>
<evidence type="ECO:0000313" key="10">
    <source>
        <dbReference type="Proteomes" id="UP000568106"/>
    </source>
</evidence>
<protein>
    <submittedName>
        <fullName evidence="9">Pyruvate/2-oxoglutarate dehydrogenase complex dihydrolipoamide dehydrogenase (E3) component</fullName>
    </submittedName>
</protein>
<keyword evidence="10" id="KW-1185">Reference proteome</keyword>
<keyword evidence="5" id="KW-0547">Nucleotide-binding</keyword>
<keyword evidence="5" id="KW-0520">NAD</keyword>
<evidence type="ECO:0000313" key="9">
    <source>
        <dbReference type="EMBL" id="MBB5317654.1"/>
    </source>
</evidence>
<feature type="domain" description="Pyridine nucleotide-disulphide oxidoreductase dimerisation" evidence="7">
    <location>
        <begin position="346"/>
        <end position="451"/>
    </location>
</feature>
<comment type="caution">
    <text evidence="9">The sequence shown here is derived from an EMBL/GenBank/DDBJ whole genome shotgun (WGS) entry which is preliminary data.</text>
</comment>
<dbReference type="InterPro" id="IPR023753">
    <property type="entry name" value="FAD/NAD-binding_dom"/>
</dbReference>
<dbReference type="InterPro" id="IPR036188">
    <property type="entry name" value="FAD/NAD-bd_sf"/>
</dbReference>
<evidence type="ECO:0000256" key="2">
    <source>
        <dbReference type="ARBA" id="ARBA00022630"/>
    </source>
</evidence>
<evidence type="ECO:0000256" key="6">
    <source>
        <dbReference type="PIRSR" id="PIRSR000350-4"/>
    </source>
</evidence>
<proteinExistence type="inferred from homology"/>
<feature type="binding site" evidence="5">
    <location>
        <position position="267"/>
    </location>
    <ligand>
        <name>NAD(+)</name>
        <dbReference type="ChEBI" id="CHEBI:57540"/>
    </ligand>
</feature>
<dbReference type="EMBL" id="JACHDY010000003">
    <property type="protein sequence ID" value="MBB5317654.1"/>
    <property type="molecule type" value="Genomic_DNA"/>
</dbReference>
<dbReference type="InterPro" id="IPR016156">
    <property type="entry name" value="FAD/NAD-linked_Rdtase_dimer_sf"/>
</dbReference>
<name>A0A7W8MSY8_9BACT</name>
<dbReference type="PIRSF" id="PIRSF000350">
    <property type="entry name" value="Mercury_reductase_MerA"/>
    <property type="match status" value="1"/>
</dbReference>
<dbReference type="Proteomes" id="UP000568106">
    <property type="component" value="Unassembled WGS sequence"/>
</dbReference>
<dbReference type="SUPFAM" id="SSF55424">
    <property type="entry name" value="FAD/NAD-linked reductases, dimerisation (C-terminal) domain"/>
    <property type="match status" value="1"/>
</dbReference>
<sequence length="459" mass="49280">MRQDFDAIIIGAGQAGPSLAGRLTQAGWKVAFVERKLFGGTCVNVGCTPTKAMVASAHAAHIARRGNDFGVVRHEPVSVDMKKVLARKNAIVMKSRTGVESWLRGMERCTVFTGTARFESPNEIRVGEEVLHAKNIFLNVGARPAVPNMPGVGDVPFLTSTTILDLDELPQHLIVIGGSYVGLEFAQMYRRFGAEVTVVERKSRLVPNEDEDISSGVREILQSEGIQLRLDANCIQLENNGGEVAVGLDCLEGHPKVVGTRILLAVGRQPNTDDLGLSAAGVQTDERGYITVDDELRTSVSGIWALGDCNGRGAFTHTSYNDFEIVADNLLENGSRRVSDRIPVSALYIDPPLAQVGLTEKQVRESGRPALIGTRPMTKVGRAVEKGESQGFMKVLVDAESKKILGASILGSGGDEAIHCILSTMYAGAPYSTLSHAVNIHPTVSELIPTMLQSMTPLG</sequence>
<feature type="binding site" evidence="5">
    <location>
        <position position="51"/>
    </location>
    <ligand>
        <name>FAD</name>
        <dbReference type="ChEBI" id="CHEBI:57692"/>
    </ligand>
</feature>
<dbReference type="Pfam" id="PF07992">
    <property type="entry name" value="Pyr_redox_2"/>
    <property type="match status" value="1"/>
</dbReference>
<dbReference type="NCBIfam" id="NF004992">
    <property type="entry name" value="PRK06370.1-4"/>
    <property type="match status" value="1"/>
</dbReference>
<comment type="similarity">
    <text evidence="1">Belongs to the class-I pyridine nucleotide-disulfide oxidoreductase family.</text>
</comment>
<gene>
    <name evidence="9" type="ORF">HDF09_002340</name>
</gene>
<feature type="binding site" evidence="5">
    <location>
        <begin position="177"/>
        <end position="184"/>
    </location>
    <ligand>
        <name>NAD(+)</name>
        <dbReference type="ChEBI" id="CHEBI:57540"/>
    </ligand>
</feature>
<feature type="disulfide bond" description="Redox-active" evidence="6">
    <location>
        <begin position="42"/>
        <end position="47"/>
    </location>
</feature>
<dbReference type="GO" id="GO:0050660">
    <property type="term" value="F:flavin adenine dinucleotide binding"/>
    <property type="evidence" value="ECO:0007669"/>
    <property type="project" value="TreeGrafter"/>
</dbReference>
<reference evidence="9" key="1">
    <citation type="submission" date="2020-08" db="EMBL/GenBank/DDBJ databases">
        <title>Genomic Encyclopedia of Type Strains, Phase IV (KMG-V): Genome sequencing to study the core and pangenomes of soil and plant-associated prokaryotes.</title>
        <authorList>
            <person name="Whitman W."/>
        </authorList>
    </citation>
    <scope>NUCLEOTIDE SEQUENCE [LARGE SCALE GENOMIC DNA]</scope>
    <source>
        <strain evidence="9">M8UP27</strain>
    </source>
</reference>
<keyword evidence="3 5" id="KW-0274">FAD</keyword>
<feature type="binding site" evidence="5">
    <location>
        <position position="308"/>
    </location>
    <ligand>
        <name>FAD</name>
        <dbReference type="ChEBI" id="CHEBI:57692"/>
    </ligand>
</feature>
<keyword evidence="9" id="KW-0670">Pyruvate</keyword>
<evidence type="ECO:0000256" key="5">
    <source>
        <dbReference type="PIRSR" id="PIRSR000350-3"/>
    </source>
</evidence>
<dbReference type="PRINTS" id="PR00368">
    <property type="entry name" value="FADPNR"/>
</dbReference>
<dbReference type="SUPFAM" id="SSF51905">
    <property type="entry name" value="FAD/NAD(P)-binding domain"/>
    <property type="match status" value="1"/>
</dbReference>
<dbReference type="PANTHER" id="PTHR43014">
    <property type="entry name" value="MERCURIC REDUCTASE"/>
    <property type="match status" value="1"/>
</dbReference>
<feature type="active site" description="Proton acceptor" evidence="4">
    <location>
        <position position="441"/>
    </location>
</feature>
<evidence type="ECO:0000259" key="8">
    <source>
        <dbReference type="Pfam" id="PF07992"/>
    </source>
</evidence>
<dbReference type="GO" id="GO:0003955">
    <property type="term" value="F:NAD(P)H dehydrogenase (quinone) activity"/>
    <property type="evidence" value="ECO:0007669"/>
    <property type="project" value="TreeGrafter"/>
</dbReference>
<organism evidence="9 10">
    <name type="scientific">Tunturiibacter empetritectus</name>
    <dbReference type="NCBI Taxonomy" id="3069691"/>
    <lineage>
        <taxon>Bacteria</taxon>
        <taxon>Pseudomonadati</taxon>
        <taxon>Acidobacteriota</taxon>
        <taxon>Terriglobia</taxon>
        <taxon>Terriglobales</taxon>
        <taxon>Acidobacteriaceae</taxon>
        <taxon>Tunturiibacter</taxon>
    </lineage>
</organism>
<dbReference type="InterPro" id="IPR004099">
    <property type="entry name" value="Pyr_nucl-diS_OxRdtase_dimer"/>
</dbReference>
<dbReference type="PANTHER" id="PTHR43014:SF2">
    <property type="entry name" value="MERCURIC REDUCTASE"/>
    <property type="match status" value="1"/>
</dbReference>
<evidence type="ECO:0000256" key="1">
    <source>
        <dbReference type="ARBA" id="ARBA00007532"/>
    </source>
</evidence>
<comment type="cofactor">
    <cofactor evidence="5">
        <name>FAD</name>
        <dbReference type="ChEBI" id="CHEBI:57692"/>
    </cofactor>
    <text evidence="5">Binds 1 FAD per subunit.</text>
</comment>
<dbReference type="AlphaFoldDB" id="A0A7W8MSY8"/>
<dbReference type="Gene3D" id="3.30.390.30">
    <property type="match status" value="1"/>
</dbReference>
<evidence type="ECO:0000256" key="4">
    <source>
        <dbReference type="PIRSR" id="PIRSR000350-2"/>
    </source>
</evidence>
<keyword evidence="2" id="KW-0285">Flavoprotein</keyword>
<feature type="domain" description="FAD/NAD(P)-binding" evidence="8">
    <location>
        <begin position="6"/>
        <end position="319"/>
    </location>
</feature>
<dbReference type="Pfam" id="PF02852">
    <property type="entry name" value="Pyr_redox_dim"/>
    <property type="match status" value="1"/>
</dbReference>
<accession>A0A7W8MSY8</accession>
<dbReference type="Gene3D" id="3.50.50.60">
    <property type="entry name" value="FAD/NAD(P)-binding domain"/>
    <property type="match status" value="2"/>
</dbReference>
<feature type="binding site" evidence="5">
    <location>
        <position position="200"/>
    </location>
    <ligand>
        <name>NAD(+)</name>
        <dbReference type="ChEBI" id="CHEBI:57540"/>
    </ligand>
</feature>
<dbReference type="InterPro" id="IPR001100">
    <property type="entry name" value="Pyr_nuc-diS_OxRdtase"/>
</dbReference>